<evidence type="ECO:0000313" key="3">
    <source>
        <dbReference type="Proteomes" id="UP000249619"/>
    </source>
</evidence>
<accession>A0A364NFU0</accession>
<feature type="region of interest" description="Disordered" evidence="1">
    <location>
        <begin position="1"/>
        <end position="29"/>
    </location>
</feature>
<reference evidence="3" key="1">
    <citation type="submission" date="2018-05" db="EMBL/GenBank/DDBJ databases">
        <title>Draft genome sequence of Stemphylium lycopersici strain CIDEFI 213.</title>
        <authorList>
            <person name="Medina R."/>
            <person name="Franco M.E.E."/>
            <person name="Lucentini C.G."/>
            <person name="Saparrat M.C.N."/>
            <person name="Balatti P.A."/>
        </authorList>
    </citation>
    <scope>NUCLEOTIDE SEQUENCE [LARGE SCALE GENOMIC DNA]</scope>
    <source>
        <strain evidence="3">CIDEFI 213</strain>
    </source>
</reference>
<dbReference type="Proteomes" id="UP000249619">
    <property type="component" value="Unassembled WGS sequence"/>
</dbReference>
<feature type="region of interest" description="Disordered" evidence="1">
    <location>
        <begin position="135"/>
        <end position="162"/>
    </location>
</feature>
<name>A0A364NFU0_STELY</name>
<evidence type="ECO:0000256" key="1">
    <source>
        <dbReference type="SAM" id="MobiDB-lite"/>
    </source>
</evidence>
<dbReference type="EMBL" id="QGDH01000006">
    <property type="protein sequence ID" value="RAR15981.1"/>
    <property type="molecule type" value="Genomic_DNA"/>
</dbReference>
<evidence type="ECO:0000313" key="2">
    <source>
        <dbReference type="EMBL" id="RAR15981.1"/>
    </source>
</evidence>
<comment type="caution">
    <text evidence="2">The sequence shown here is derived from an EMBL/GenBank/DDBJ whole genome shotgun (WGS) entry which is preliminary data.</text>
</comment>
<gene>
    <name evidence="2" type="ORF">DDE83_000555</name>
</gene>
<dbReference type="AlphaFoldDB" id="A0A364NFU0"/>
<sequence length="162" mass="17301">MPKGGSVRVPWRPRAGCGDNAKGKIPSNTGAAEAWQRARRKFHGWHPSEAVGVALASAAVTARPVHWNTSPSNQAHPSSHRSLHLHLHPHPRSPTSTLISVASSRIPIAQASCSAAADKLYSLSTHDTLINTMILRESESTNMGRGAYDTTGTPKPPPKPTK</sequence>
<protein>
    <submittedName>
        <fullName evidence="2">Uncharacterized protein</fullName>
    </submittedName>
</protein>
<organism evidence="2 3">
    <name type="scientific">Stemphylium lycopersici</name>
    <name type="common">Tomato gray leaf spot disease fungus</name>
    <name type="synonym">Thyrospora lycopersici</name>
    <dbReference type="NCBI Taxonomy" id="183478"/>
    <lineage>
        <taxon>Eukaryota</taxon>
        <taxon>Fungi</taxon>
        <taxon>Dikarya</taxon>
        <taxon>Ascomycota</taxon>
        <taxon>Pezizomycotina</taxon>
        <taxon>Dothideomycetes</taxon>
        <taxon>Pleosporomycetidae</taxon>
        <taxon>Pleosporales</taxon>
        <taxon>Pleosporineae</taxon>
        <taxon>Pleosporaceae</taxon>
        <taxon>Stemphylium</taxon>
    </lineage>
</organism>
<proteinExistence type="predicted"/>
<keyword evidence="3" id="KW-1185">Reference proteome</keyword>